<evidence type="ECO:0000313" key="2">
    <source>
        <dbReference type="Proteomes" id="UP000002195"/>
    </source>
</evidence>
<dbReference type="KEGG" id="ddi:DDB_G0289687"/>
<dbReference type="EMBL" id="AAFI02000148">
    <property type="protein sequence ID" value="EAL62555.1"/>
    <property type="molecule type" value="Genomic_DNA"/>
</dbReference>
<dbReference type="Proteomes" id="UP000002195">
    <property type="component" value="Unassembled WGS sequence"/>
</dbReference>
<name>Q54H61_DICDI</name>
<dbReference type="PaxDb" id="44689-DDB0188520"/>
<dbReference type="PANTHER" id="PTHR31550:SF2">
    <property type="entry name" value="ANKYRIN REPEAT PROTEIN-RELATED"/>
    <property type="match status" value="1"/>
</dbReference>
<keyword evidence="2" id="KW-1185">Reference proteome</keyword>
<dbReference type="PANTHER" id="PTHR31550">
    <property type="entry name" value="ANKYRIN REPEAT PROTEIN-RELATED-RELATED"/>
    <property type="match status" value="1"/>
</dbReference>
<reference evidence="1 2" key="1">
    <citation type="journal article" date="2005" name="Nature">
        <title>The genome of the social amoeba Dictyostelium discoideum.</title>
        <authorList>
            <consortium name="The Dictyostelium discoideum Sequencing Consortium"/>
            <person name="Eichinger L."/>
            <person name="Pachebat J.A."/>
            <person name="Glockner G."/>
            <person name="Rajandream M.A."/>
            <person name="Sucgang R."/>
            <person name="Berriman M."/>
            <person name="Song J."/>
            <person name="Olsen R."/>
            <person name="Szafranski K."/>
            <person name="Xu Q."/>
            <person name="Tunggal B."/>
            <person name="Kummerfeld S."/>
            <person name="Madera M."/>
            <person name="Konfortov B.A."/>
            <person name="Rivero F."/>
            <person name="Bankier A.T."/>
            <person name="Lehmann R."/>
            <person name="Hamlin N."/>
            <person name="Davies R."/>
            <person name="Gaudet P."/>
            <person name="Fey P."/>
            <person name="Pilcher K."/>
            <person name="Chen G."/>
            <person name="Saunders D."/>
            <person name="Sodergren E."/>
            <person name="Davis P."/>
            <person name="Kerhornou A."/>
            <person name="Nie X."/>
            <person name="Hall N."/>
            <person name="Anjard C."/>
            <person name="Hemphill L."/>
            <person name="Bason N."/>
            <person name="Farbrother P."/>
            <person name="Desany B."/>
            <person name="Just E."/>
            <person name="Morio T."/>
            <person name="Rost R."/>
            <person name="Churcher C."/>
            <person name="Cooper J."/>
            <person name="Haydock S."/>
            <person name="van Driessche N."/>
            <person name="Cronin A."/>
            <person name="Goodhead I."/>
            <person name="Muzny D."/>
            <person name="Mourier T."/>
            <person name="Pain A."/>
            <person name="Lu M."/>
            <person name="Harper D."/>
            <person name="Lindsay R."/>
            <person name="Hauser H."/>
            <person name="James K."/>
            <person name="Quiles M."/>
            <person name="Madan Babu M."/>
            <person name="Saito T."/>
            <person name="Buchrieser C."/>
            <person name="Wardroper A."/>
            <person name="Felder M."/>
            <person name="Thangavelu M."/>
            <person name="Johnson D."/>
            <person name="Knights A."/>
            <person name="Loulseged H."/>
            <person name="Mungall K."/>
            <person name="Oliver K."/>
            <person name="Price C."/>
            <person name="Quail M.A."/>
            <person name="Urushihara H."/>
            <person name="Hernandez J."/>
            <person name="Rabbinowitsch E."/>
            <person name="Steffen D."/>
            <person name="Sanders M."/>
            <person name="Ma J."/>
            <person name="Kohara Y."/>
            <person name="Sharp S."/>
            <person name="Simmonds M."/>
            <person name="Spiegler S."/>
            <person name="Tivey A."/>
            <person name="Sugano S."/>
            <person name="White B."/>
            <person name="Walker D."/>
            <person name="Woodward J."/>
            <person name="Winckler T."/>
            <person name="Tanaka Y."/>
            <person name="Shaulsky G."/>
            <person name="Schleicher M."/>
            <person name="Weinstock G."/>
            <person name="Rosenthal A."/>
            <person name="Cox E.C."/>
            <person name="Chisholm R.L."/>
            <person name="Gibbs R."/>
            <person name="Loomis W.F."/>
            <person name="Platzer M."/>
            <person name="Kay R.R."/>
            <person name="Williams J."/>
            <person name="Dear P.H."/>
            <person name="Noegel A.A."/>
            <person name="Barrell B."/>
            <person name="Kuspa A."/>
        </authorList>
    </citation>
    <scope>NUCLEOTIDE SEQUENCE [LARGE SCALE GENOMIC DNA]</scope>
    <source>
        <strain evidence="1 2">AX4</strain>
    </source>
</reference>
<dbReference type="InParanoid" id="Q54H61"/>
<dbReference type="PhylomeDB" id="Q54H61"/>
<dbReference type="VEuPathDB" id="AmoebaDB:DDB_G0289687"/>
<dbReference type="FunCoup" id="Q54H61">
    <property type="interactions" value="9"/>
</dbReference>
<dbReference type="eggNOG" id="ENOG502SYH7">
    <property type="taxonomic scope" value="Eukaryota"/>
</dbReference>
<dbReference type="RefSeq" id="XP_636057.1">
    <property type="nucleotide sequence ID" value="XM_630965.1"/>
</dbReference>
<proteinExistence type="predicted"/>
<dbReference type="GeneID" id="8627266"/>
<dbReference type="dictyBase" id="DDB_G0289687"/>
<dbReference type="AlphaFoldDB" id="Q54H61"/>
<gene>
    <name evidence="1" type="ORF">DDB_G0289687</name>
</gene>
<protein>
    <recommendedName>
        <fullName evidence="3">Ankyrin repeat-containing protein</fullName>
    </recommendedName>
</protein>
<evidence type="ECO:0008006" key="3">
    <source>
        <dbReference type="Google" id="ProtNLM"/>
    </source>
</evidence>
<sequence>MNNYNDVIFFKIWRNHFIRNNILEKIKDDKNFYDSFKYEKIFSCSWMIENGYYLLLKEKVNRGENLIFNCIDSLWETNEKEFIPRNLTRKKFDNGRLFVLDCNSIFYKEKAAIHWDLNFYINLFKNYPNYFLNFNKNETEFTLIEYDNQQALQIFVENFNHILQIESFFRSFEIGSYECSFYIFNKFKNEILKSKKHQSRIWNTLLNHSIFKNEMIEIDLINQRIDFIINKCQIPIPKSLSDVQQLQFVPCFYEIKIYEQKLSTILDCLKTISQLSNIFKSFLKSINDKSYKIKLTKDQDEYYSKKGSSTQLNLELSNINSLIWSLGSGNNNNNNNSTSTLLLLSITDIKNKFTSKELETNIIELLITSEKNEIIFGLYRSLLPFTHHLNHFIDNWNFYQIKRENNYQDYLKIKKHTIITTDTVFHSKMFAHYKFQEFIDDCQDDNNLFRFCKTKDSQINFINNFNKDLIMTNQPKKYNLYKNILSNLVWLDDIELINLLKKPVEVEFKQNEKLLLISKLKSNEMFDIVYQVLKMANEMERNLNILKSIDYSISSTTTTTTTSTTTTNTVSNVTIGNDGQPIKRILEMLILCEKSNILQHFKNNYTLDYLSQVNYIDLTNKTFKFGIFKFVYDNLSDFSVYERVNAWRNNLSFITNVQEFKYLVERTPSSSDYKLPSDNGLSYFKYMVQERLFDLQSGRCSFESHKYPIYQYFKLVKDKRQGKETNEDDIKEEFNDLIYPKKSTFSSYTLRSTFSKICQYNDLDLIDLIFTDASNFTNFGDQKTTNSKSYVQILLEVITSQGDLELFKYVNSKFPEIVLIILKDGSKSSWVNGFYRCCRPVQLALTNGHIDFLLYILSLKKTNKVFLKITHISITFNNKCLLNHLINIDNSYLFFEH</sequence>
<accession>Q54H61</accession>
<dbReference type="HOGENOM" id="CLU_330519_0_0_1"/>
<evidence type="ECO:0000313" key="1">
    <source>
        <dbReference type="EMBL" id="EAL62555.1"/>
    </source>
</evidence>
<comment type="caution">
    <text evidence="1">The sequence shown here is derived from an EMBL/GenBank/DDBJ whole genome shotgun (WGS) entry which is preliminary data.</text>
</comment>
<organism evidence="1 2">
    <name type="scientific">Dictyostelium discoideum</name>
    <name type="common">Social amoeba</name>
    <dbReference type="NCBI Taxonomy" id="44689"/>
    <lineage>
        <taxon>Eukaryota</taxon>
        <taxon>Amoebozoa</taxon>
        <taxon>Evosea</taxon>
        <taxon>Eumycetozoa</taxon>
        <taxon>Dictyostelia</taxon>
        <taxon>Dictyosteliales</taxon>
        <taxon>Dictyosteliaceae</taxon>
        <taxon>Dictyostelium</taxon>
    </lineage>
</organism>